<dbReference type="EMBL" id="SEHH01000096">
    <property type="protein sequence ID" value="TBX39521.1"/>
    <property type="molecule type" value="Genomic_DNA"/>
</dbReference>
<dbReference type="InterPro" id="IPR028082">
    <property type="entry name" value="Peripla_BP_I"/>
</dbReference>
<sequence>MGIKISDIAQLAGVSKSAVSLALNEKPGISISTRKKIIKIAHQQGYTPLRKKRQDIQNNLGAVAFLVVTTTGVVKSNYRTLPFFNSLISCLSAEISAVNGSLKTITITQTELSQQLSSIRETADSFLVLGTDLTKKSAALINQRLKHVVFLDTYFEDINADFVTMDNYQGARLAGEYILRKGYRQIGYFASDKIMSNFSERRRGFRAILKEAGVTISNDNFYFISPTETNPNGLNMTRFINKLPKAIFCEDDYIALRLLKVARQAKITIPDQLAIMGFDDIYESTLVSPELSTIHVPIEQIAHEALKQLIDQYLHPQRLPLKSLSQLNLSKGNHYKNEGQLN</sequence>
<dbReference type="Gene3D" id="1.10.260.40">
    <property type="entry name" value="lambda repressor-like DNA-binding domains"/>
    <property type="match status" value="1"/>
</dbReference>
<dbReference type="CDD" id="cd01392">
    <property type="entry name" value="HTH_LacI"/>
    <property type="match status" value="1"/>
</dbReference>
<feature type="domain" description="HTH lacI-type" evidence="4">
    <location>
        <begin position="3"/>
        <end position="51"/>
    </location>
</feature>
<dbReference type="PANTHER" id="PTHR30146">
    <property type="entry name" value="LACI-RELATED TRANSCRIPTIONAL REPRESSOR"/>
    <property type="match status" value="1"/>
</dbReference>
<dbReference type="InterPro" id="IPR046335">
    <property type="entry name" value="LacI/GalR-like_sensor"/>
</dbReference>
<proteinExistence type="predicted"/>
<dbReference type="PROSITE" id="PS50932">
    <property type="entry name" value="HTH_LACI_2"/>
    <property type="match status" value="1"/>
</dbReference>
<dbReference type="InterPro" id="IPR000843">
    <property type="entry name" value="HTH_LacI"/>
</dbReference>
<evidence type="ECO:0000256" key="3">
    <source>
        <dbReference type="ARBA" id="ARBA00023163"/>
    </source>
</evidence>
<dbReference type="GO" id="GO:0000976">
    <property type="term" value="F:transcription cis-regulatory region binding"/>
    <property type="evidence" value="ECO:0007669"/>
    <property type="project" value="TreeGrafter"/>
</dbReference>
<dbReference type="SMART" id="SM00354">
    <property type="entry name" value="HTH_LACI"/>
    <property type="match status" value="1"/>
</dbReference>
<dbReference type="AlphaFoldDB" id="A0A4Q9XZE5"/>
<dbReference type="PROSITE" id="PS00356">
    <property type="entry name" value="HTH_LACI_1"/>
    <property type="match status" value="1"/>
</dbReference>
<evidence type="ECO:0000259" key="4">
    <source>
        <dbReference type="PROSITE" id="PS50932"/>
    </source>
</evidence>
<protein>
    <submittedName>
        <fullName evidence="5">LacI family transcriptional regulator</fullName>
    </submittedName>
</protein>
<evidence type="ECO:0000256" key="1">
    <source>
        <dbReference type="ARBA" id="ARBA00023015"/>
    </source>
</evidence>
<evidence type="ECO:0000313" key="6">
    <source>
        <dbReference type="Proteomes" id="UP000292648"/>
    </source>
</evidence>
<reference evidence="5 6" key="1">
    <citation type="submission" date="2019-01" db="EMBL/GenBank/DDBJ databases">
        <title>Draft genome sequence of Lactobacillus paraplantarum OSY-TC318, a Producer of the novel lantibiotic Paraplantaracin TC318.</title>
        <authorList>
            <person name="Hussein W.E."/>
            <person name="Huang E."/>
            <person name="Yousef A.E."/>
        </authorList>
    </citation>
    <scope>NUCLEOTIDE SEQUENCE [LARGE SCALE GENOMIC DNA]</scope>
    <source>
        <strain evidence="5 6">OSY-TC318</strain>
    </source>
</reference>
<gene>
    <name evidence="5" type="ORF">EUZ87_12375</name>
</gene>
<dbReference type="Gene3D" id="3.40.50.2300">
    <property type="match status" value="2"/>
</dbReference>
<evidence type="ECO:0000313" key="5">
    <source>
        <dbReference type="EMBL" id="TBX39521.1"/>
    </source>
</evidence>
<keyword evidence="3" id="KW-0804">Transcription</keyword>
<keyword evidence="2" id="KW-0238">DNA-binding</keyword>
<dbReference type="InterPro" id="IPR010982">
    <property type="entry name" value="Lambda_DNA-bd_dom_sf"/>
</dbReference>
<dbReference type="Pfam" id="PF13377">
    <property type="entry name" value="Peripla_BP_3"/>
    <property type="match status" value="1"/>
</dbReference>
<dbReference type="Proteomes" id="UP000292648">
    <property type="component" value="Unassembled WGS sequence"/>
</dbReference>
<keyword evidence="1" id="KW-0805">Transcription regulation</keyword>
<dbReference type="GO" id="GO:0003700">
    <property type="term" value="F:DNA-binding transcription factor activity"/>
    <property type="evidence" value="ECO:0007669"/>
    <property type="project" value="TreeGrafter"/>
</dbReference>
<dbReference type="Pfam" id="PF00356">
    <property type="entry name" value="LacI"/>
    <property type="match status" value="1"/>
</dbReference>
<organism evidence="5 6">
    <name type="scientific">Lactiplantibacillus paraplantarum</name>
    <dbReference type="NCBI Taxonomy" id="60520"/>
    <lineage>
        <taxon>Bacteria</taxon>
        <taxon>Bacillati</taxon>
        <taxon>Bacillota</taxon>
        <taxon>Bacilli</taxon>
        <taxon>Lactobacillales</taxon>
        <taxon>Lactobacillaceae</taxon>
        <taxon>Lactiplantibacillus</taxon>
    </lineage>
</organism>
<evidence type="ECO:0000256" key="2">
    <source>
        <dbReference type="ARBA" id="ARBA00023125"/>
    </source>
</evidence>
<comment type="caution">
    <text evidence="5">The sequence shown here is derived from an EMBL/GenBank/DDBJ whole genome shotgun (WGS) entry which is preliminary data.</text>
</comment>
<dbReference type="SUPFAM" id="SSF47413">
    <property type="entry name" value="lambda repressor-like DNA-binding domains"/>
    <property type="match status" value="1"/>
</dbReference>
<accession>A0A4Q9XZE5</accession>
<dbReference type="SUPFAM" id="SSF53822">
    <property type="entry name" value="Periplasmic binding protein-like I"/>
    <property type="match status" value="1"/>
</dbReference>
<dbReference type="PANTHER" id="PTHR30146:SF150">
    <property type="entry name" value="ARABINOSE METABOLISM TRANSCRIPTIONAL REPRESSOR"/>
    <property type="match status" value="1"/>
</dbReference>
<name>A0A4Q9XZE5_9LACO</name>